<comment type="caution">
    <text evidence="2">The sequence shown here is derived from an EMBL/GenBank/DDBJ whole genome shotgun (WGS) entry which is preliminary data.</text>
</comment>
<keyword evidence="1" id="KW-1133">Transmembrane helix</keyword>
<keyword evidence="1" id="KW-0472">Membrane</keyword>
<gene>
    <name evidence="2" type="ORF">HZH66_008487</name>
</gene>
<name>A0A834JTF3_VESVU</name>
<dbReference type="AlphaFoldDB" id="A0A834JTF3"/>
<organism evidence="2 3">
    <name type="scientific">Vespula vulgaris</name>
    <name type="common">Yellow jacket</name>
    <name type="synonym">Wasp</name>
    <dbReference type="NCBI Taxonomy" id="7454"/>
    <lineage>
        <taxon>Eukaryota</taxon>
        <taxon>Metazoa</taxon>
        <taxon>Ecdysozoa</taxon>
        <taxon>Arthropoda</taxon>
        <taxon>Hexapoda</taxon>
        <taxon>Insecta</taxon>
        <taxon>Pterygota</taxon>
        <taxon>Neoptera</taxon>
        <taxon>Endopterygota</taxon>
        <taxon>Hymenoptera</taxon>
        <taxon>Apocrita</taxon>
        <taxon>Aculeata</taxon>
        <taxon>Vespoidea</taxon>
        <taxon>Vespidae</taxon>
        <taxon>Vespinae</taxon>
        <taxon>Vespula</taxon>
    </lineage>
</organism>
<sequence>MGLSKRHLYLCWYILIFAVLTWPLEEGTAKRTKRFEWTDIEQAAKKMTGAISTKLSTIFNRQSADNSSVKMEEESNTTIVLPDVESRQIIIAPIRCPPNHVIINGKCRLNLEGL</sequence>
<proteinExistence type="predicted"/>
<feature type="transmembrane region" description="Helical" evidence="1">
    <location>
        <begin position="6"/>
        <end position="24"/>
    </location>
</feature>
<reference evidence="2" key="1">
    <citation type="journal article" date="2020" name="G3 (Bethesda)">
        <title>High-Quality Assemblies for Three Invasive Social Wasps from the &lt;i&gt;Vespula&lt;/i&gt; Genus.</title>
        <authorList>
            <person name="Harrop T.W.R."/>
            <person name="Guhlin J."/>
            <person name="McLaughlin G.M."/>
            <person name="Permina E."/>
            <person name="Stockwell P."/>
            <person name="Gilligan J."/>
            <person name="Le Lec M.F."/>
            <person name="Gruber M.A.M."/>
            <person name="Quinn O."/>
            <person name="Lovegrove M."/>
            <person name="Duncan E.J."/>
            <person name="Remnant E.J."/>
            <person name="Van Eeckhoven J."/>
            <person name="Graham B."/>
            <person name="Knapp R.A."/>
            <person name="Langford K.W."/>
            <person name="Kronenberg Z."/>
            <person name="Press M.O."/>
            <person name="Eacker S.M."/>
            <person name="Wilson-Rankin E.E."/>
            <person name="Purcell J."/>
            <person name="Lester P.J."/>
            <person name="Dearden P.K."/>
        </authorList>
    </citation>
    <scope>NUCLEOTIDE SEQUENCE</scope>
    <source>
        <strain evidence="2">Marl-1</strain>
    </source>
</reference>
<evidence type="ECO:0000313" key="2">
    <source>
        <dbReference type="EMBL" id="KAF7392654.1"/>
    </source>
</evidence>
<protein>
    <submittedName>
        <fullName evidence="2">Uncharacterized protein</fullName>
    </submittedName>
</protein>
<accession>A0A834JTF3</accession>
<evidence type="ECO:0000256" key="1">
    <source>
        <dbReference type="SAM" id="Phobius"/>
    </source>
</evidence>
<keyword evidence="3" id="KW-1185">Reference proteome</keyword>
<dbReference type="Proteomes" id="UP000614350">
    <property type="component" value="Unassembled WGS sequence"/>
</dbReference>
<dbReference type="EMBL" id="JACSEA010000009">
    <property type="protein sequence ID" value="KAF7392654.1"/>
    <property type="molecule type" value="Genomic_DNA"/>
</dbReference>
<evidence type="ECO:0000313" key="3">
    <source>
        <dbReference type="Proteomes" id="UP000614350"/>
    </source>
</evidence>
<keyword evidence="1" id="KW-0812">Transmembrane</keyword>